<proteinExistence type="predicted"/>
<dbReference type="InterPro" id="IPR018337">
    <property type="entry name" value="Cell_wall/Cho-bd_repeat"/>
</dbReference>
<comment type="caution">
    <text evidence="4">The sequence shown here is derived from an EMBL/GenBank/DDBJ whole genome shotgun (WGS) entry which is preliminary data.</text>
</comment>
<keyword evidence="1" id="KW-0677">Repeat</keyword>
<organism evidence="4 5">
    <name type="scientific">Clostridium butyricum E4 str. BoNT E BL5262</name>
    <dbReference type="NCBI Taxonomy" id="632245"/>
    <lineage>
        <taxon>Bacteria</taxon>
        <taxon>Bacillati</taxon>
        <taxon>Bacillota</taxon>
        <taxon>Clostridia</taxon>
        <taxon>Eubacteriales</taxon>
        <taxon>Clostridiaceae</taxon>
        <taxon>Clostridium</taxon>
    </lineage>
</organism>
<dbReference type="SMR" id="C4IFG9"/>
<feature type="repeat" description="Cell wall-binding" evidence="2">
    <location>
        <begin position="45"/>
        <end position="64"/>
    </location>
</feature>
<keyword evidence="5" id="KW-1185">Reference proteome</keyword>
<dbReference type="Gene3D" id="2.10.270.20">
    <property type="match status" value="1"/>
</dbReference>
<feature type="chain" id="PRO_5002937202" evidence="3">
    <location>
        <begin position="28"/>
        <end position="169"/>
    </location>
</feature>
<evidence type="ECO:0000256" key="1">
    <source>
        <dbReference type="ARBA" id="ARBA00022737"/>
    </source>
</evidence>
<feature type="signal peptide" evidence="3">
    <location>
        <begin position="1"/>
        <end position="27"/>
    </location>
</feature>
<evidence type="ECO:0000256" key="3">
    <source>
        <dbReference type="SAM" id="SignalP"/>
    </source>
</evidence>
<dbReference type="Proteomes" id="UP000003081">
    <property type="component" value="Unassembled WGS sequence"/>
</dbReference>
<dbReference type="RefSeq" id="WP_003415447.1">
    <property type="nucleotide sequence ID" value="NZ_ACOM01000005.1"/>
</dbReference>
<dbReference type="AlphaFoldDB" id="C4IFG9"/>
<dbReference type="eggNOG" id="COG5263">
    <property type="taxonomic scope" value="Bacteria"/>
</dbReference>
<evidence type="ECO:0000313" key="4">
    <source>
        <dbReference type="EMBL" id="EEP54707.1"/>
    </source>
</evidence>
<feature type="repeat" description="Cell wall-binding" evidence="2">
    <location>
        <begin position="65"/>
        <end position="84"/>
    </location>
</feature>
<name>C4IFG9_CLOBU</name>
<sequence>MRNFKKLVAGLIAMLSLLIMNPTTANAEWRQSGNGWWYSQGSSYATGWKQIDGQWYLFDSNGYMKTGWQYDSGNWYYFYGEGTMAHDCYIGNYYLGSNGAWTTSIPTAGSSTSSSTGTSTTNNKSQTVYVTATGTKYHSIPKCGNTKSSRATTLEEAQRMGLGACSKCY</sequence>
<accession>C4IFG9</accession>
<evidence type="ECO:0000313" key="5">
    <source>
        <dbReference type="Proteomes" id="UP000003081"/>
    </source>
</evidence>
<dbReference type="EMBL" id="ACOM01000005">
    <property type="protein sequence ID" value="EEP54707.1"/>
    <property type="molecule type" value="Genomic_DNA"/>
</dbReference>
<dbReference type="Pfam" id="PF19127">
    <property type="entry name" value="Choline_bind_3"/>
    <property type="match status" value="1"/>
</dbReference>
<keyword evidence="3" id="KW-0732">Signal</keyword>
<gene>
    <name evidence="4" type="ORF">CLP_1673</name>
</gene>
<dbReference type="HOGENOM" id="CLU_1568021_0_0_9"/>
<reference evidence="4 5" key="1">
    <citation type="submission" date="2009-08" db="EMBL/GenBank/DDBJ databases">
        <authorList>
            <person name="Shrivastava S."/>
            <person name="Brinkac L.B."/>
            <person name="Brown J.L."/>
            <person name="Bruce D.B."/>
            <person name="Detter C."/>
            <person name="Green L.D."/>
            <person name="Munk C.A."/>
            <person name="Rogers Y.C."/>
            <person name="Tapia R."/>
            <person name="Sims D.R."/>
            <person name="Smith L.A."/>
            <person name="Smith T.J."/>
            <person name="Sutton G."/>
            <person name="Brettin T."/>
        </authorList>
    </citation>
    <scope>NUCLEOTIDE SEQUENCE [LARGE SCALE GENOMIC DNA]</scope>
    <source>
        <strain evidence="5">E4 str. BoNT E BL5262</strain>
    </source>
</reference>
<dbReference type="PROSITE" id="PS51170">
    <property type="entry name" value="CW"/>
    <property type="match status" value="2"/>
</dbReference>
<protein>
    <submittedName>
        <fullName evidence="4">Surface protein PspC</fullName>
    </submittedName>
</protein>
<evidence type="ECO:0000256" key="2">
    <source>
        <dbReference type="PROSITE-ProRule" id="PRU00591"/>
    </source>
</evidence>
<dbReference type="SUPFAM" id="SSF69360">
    <property type="entry name" value="Cell wall binding repeat"/>
    <property type="match status" value="1"/>
</dbReference>